<comment type="caution">
    <text evidence="2">The sequence shown here is derived from an EMBL/GenBank/DDBJ whole genome shotgun (WGS) entry which is preliminary data.</text>
</comment>
<organism evidence="2 3">
    <name type="scientific">Sporothrix eucalyptigena</name>
    <dbReference type="NCBI Taxonomy" id="1812306"/>
    <lineage>
        <taxon>Eukaryota</taxon>
        <taxon>Fungi</taxon>
        <taxon>Dikarya</taxon>
        <taxon>Ascomycota</taxon>
        <taxon>Pezizomycotina</taxon>
        <taxon>Sordariomycetes</taxon>
        <taxon>Sordariomycetidae</taxon>
        <taxon>Ophiostomatales</taxon>
        <taxon>Ophiostomataceae</taxon>
        <taxon>Sporothrix</taxon>
    </lineage>
</organism>
<evidence type="ECO:0000313" key="3">
    <source>
        <dbReference type="Proteomes" id="UP001642482"/>
    </source>
</evidence>
<proteinExistence type="predicted"/>
<accession>A0ABP0AZB6</accession>
<evidence type="ECO:0000256" key="1">
    <source>
        <dbReference type="SAM" id="Phobius"/>
    </source>
</evidence>
<keyword evidence="3" id="KW-1185">Reference proteome</keyword>
<dbReference type="Pfam" id="PF11927">
    <property type="entry name" value="HODM_asu-like"/>
    <property type="match status" value="1"/>
</dbReference>
<sequence length="397" mass="44639">MSLIKDTVAALTNPLTAIAVLALIATVAWRLLQSIVRPSPAKAAVAKKATPPPQEDLVGYDSMGPIEPLADLDYTTVRPERIYKFADRYNLTMGLRKTTVNTITRIDQQYVERIGERKKILDQYPGALGCIPSGEAMVRDFYTFLVTHYLPKRYPTVFVLGEKSLHNRILNDHLPLTPPTDIIDVLRIIALTVDEDFLMLQPDADGDGYALTAFVWLYPVGFDPADKLGIKLRDAHGPVPGYKQHLQKSMERYFGRLAPGNVVDRINWAVATNAQLCERGEYHLYGDDKAEENLQRDVDLDDTWVRCELQTLFALPRHDARILSVHLYLYPIREIKQVGLAEVMERAIDGYGKGNVPGFARYKRIPVWGEAVKAYLRSDEDLPEGKKGSTEGEATTE</sequence>
<feature type="transmembrane region" description="Helical" evidence="1">
    <location>
        <begin position="12"/>
        <end position="32"/>
    </location>
</feature>
<keyword evidence="1" id="KW-0812">Transmembrane</keyword>
<keyword evidence="1" id="KW-0472">Membrane</keyword>
<reference evidence="2 3" key="1">
    <citation type="submission" date="2024-01" db="EMBL/GenBank/DDBJ databases">
        <authorList>
            <person name="Allen C."/>
            <person name="Tagirdzhanova G."/>
        </authorList>
    </citation>
    <scope>NUCLEOTIDE SEQUENCE [LARGE SCALE GENOMIC DNA]</scope>
</reference>
<protein>
    <submittedName>
        <fullName evidence="2">Uncharacterized protein</fullName>
    </submittedName>
</protein>
<name>A0ABP0AZB6_9PEZI</name>
<gene>
    <name evidence="2" type="ORF">SEUCBS140593_001562</name>
</gene>
<dbReference type="EMBL" id="CAWUHD010000009">
    <property type="protein sequence ID" value="CAK7212614.1"/>
    <property type="molecule type" value="Genomic_DNA"/>
</dbReference>
<dbReference type="Proteomes" id="UP001642482">
    <property type="component" value="Unassembled WGS sequence"/>
</dbReference>
<keyword evidence="1" id="KW-1133">Transmembrane helix</keyword>
<dbReference type="InterPro" id="IPR021848">
    <property type="entry name" value="HODM_asu-like"/>
</dbReference>
<evidence type="ECO:0000313" key="2">
    <source>
        <dbReference type="EMBL" id="CAK7212614.1"/>
    </source>
</evidence>